<dbReference type="GO" id="GO:0004777">
    <property type="term" value="F:succinate-semialdehyde dehydrogenase (NAD+) activity"/>
    <property type="evidence" value="ECO:0007669"/>
    <property type="project" value="TreeGrafter"/>
</dbReference>
<dbReference type="SUPFAM" id="SSF53720">
    <property type="entry name" value="ALDH-like"/>
    <property type="match status" value="1"/>
</dbReference>
<dbReference type="Pfam" id="PF00171">
    <property type="entry name" value="Aldedh"/>
    <property type="match status" value="1"/>
</dbReference>
<evidence type="ECO:0000256" key="3">
    <source>
        <dbReference type="ARBA" id="ARBA00023002"/>
    </source>
</evidence>
<dbReference type="CDD" id="cd07100">
    <property type="entry name" value="ALDH_SSADH1_GabD1"/>
    <property type="match status" value="1"/>
</dbReference>
<dbReference type="Proteomes" id="UP000054921">
    <property type="component" value="Unassembled WGS sequence"/>
</dbReference>
<keyword evidence="8" id="KW-1185">Reference proteome</keyword>
<comment type="similarity">
    <text evidence="1">Belongs to the aldehyde dehydrogenase family.</text>
</comment>
<dbReference type="RefSeq" id="WP_028380664.1">
    <property type="nucleotide sequence ID" value="NZ_CAAAIT010000001.1"/>
</dbReference>
<dbReference type="InterPro" id="IPR016160">
    <property type="entry name" value="Ald_DH_CS_CYS"/>
</dbReference>
<dbReference type="GO" id="GO:0004030">
    <property type="term" value="F:aldehyde dehydrogenase [NAD(P)+] activity"/>
    <property type="evidence" value="ECO:0007669"/>
    <property type="project" value="InterPro"/>
</dbReference>
<name>A0A0W0S7D2_9GAMM</name>
<dbReference type="EMBL" id="LNXW01000013">
    <property type="protein sequence ID" value="KTC79455.1"/>
    <property type="molecule type" value="Genomic_DNA"/>
</dbReference>
<dbReference type="Gene3D" id="3.40.605.10">
    <property type="entry name" value="Aldehyde Dehydrogenase, Chain A, domain 1"/>
    <property type="match status" value="1"/>
</dbReference>
<dbReference type="InterPro" id="IPR044148">
    <property type="entry name" value="ALDH_GabD1-like"/>
</dbReference>
<dbReference type="InterPro" id="IPR016161">
    <property type="entry name" value="Ald_DH/histidinol_DH"/>
</dbReference>
<dbReference type="Proteomes" id="UP000277577">
    <property type="component" value="Chromosome"/>
</dbReference>
<dbReference type="STRING" id="28084.Lche_1475"/>
<evidence type="ECO:0000313" key="6">
    <source>
        <dbReference type="EMBL" id="VEB37299.1"/>
    </source>
</evidence>
<keyword evidence="3 6" id="KW-0560">Oxidoreductase</keyword>
<dbReference type="Gene3D" id="3.40.309.10">
    <property type="entry name" value="Aldehyde Dehydrogenase, Chain A, domain 2"/>
    <property type="match status" value="1"/>
</dbReference>
<dbReference type="FunFam" id="3.40.309.10:FF:000010">
    <property type="entry name" value="Gamma-aminobutyraldehyde dehydrogenase"/>
    <property type="match status" value="1"/>
</dbReference>
<dbReference type="InterPro" id="IPR016162">
    <property type="entry name" value="Ald_DH_N"/>
</dbReference>
<protein>
    <submittedName>
        <fullName evidence="5">Aldehyde dehydrogenase</fullName>
        <ecNumber evidence="6">1.2.1.16</ecNumber>
    </submittedName>
</protein>
<accession>A0A0W0S7D2</accession>
<dbReference type="PROSITE" id="PS00070">
    <property type="entry name" value="ALDEHYDE_DEHYDR_CYS"/>
    <property type="match status" value="1"/>
</dbReference>
<evidence type="ECO:0000256" key="2">
    <source>
        <dbReference type="ARBA" id="ARBA00022857"/>
    </source>
</evidence>
<keyword evidence="2" id="KW-0521">NADP</keyword>
<reference evidence="5 7" key="1">
    <citation type="submission" date="2015-11" db="EMBL/GenBank/DDBJ databases">
        <title>Genomic analysis of 38 Legionella species identifies large and diverse effector repertoires.</title>
        <authorList>
            <person name="Burstein D."/>
            <person name="Amaro F."/>
            <person name="Zusman T."/>
            <person name="Lifshitz Z."/>
            <person name="Cohen O."/>
            <person name="Gilbert J.A."/>
            <person name="Pupko T."/>
            <person name="Shuman H.A."/>
            <person name="Segal G."/>
        </authorList>
    </citation>
    <scope>NUCLEOTIDE SEQUENCE [LARGE SCALE GENOMIC DNA]</scope>
    <source>
        <strain evidence="5 7">ORW</strain>
    </source>
</reference>
<sequence>MKIQTVNPATEQILQSYDCLNDQEIHKRLNKGHEAFLTWKKTSFSQRKTLMLQLASLLKSKVDELAHLMATEMGKPISAGRAEINKCAWLCEHYAEHAEEYLAPKLVKTDMKKAKVCHVPLGIVFAIMPWNFPFWQVFRFAVPTLMAGNVAVLKHAPISTGTGNKIEELFLKAGFPEHVFQHLIVDNDGAAKIIEDPHVIAVTLTGSGRAGSAVASHAGKFLKKSVLELGGSDPYLVLDDADLDLAAECIVNSRLNNSGQVCIAAKRIIVLKSVEKELVQKITEHMSTFKMGDPLDSETKLGPLARSDLRENLHIQVEKSLKQGAKLLVGGIIPAGKGFYYPPTLLTQVTPGMPAFDEELFGPVIAIITADNEKEGIAYANQSQYGLGAAVFTRDLEKGEHIATHEIEAGACFVNAFVASDPRLPFGGIKESGYGRELSKEGILEFVNTKTVAISDS</sequence>
<dbReference type="EMBL" id="LR134173">
    <property type="protein sequence ID" value="VEB37299.1"/>
    <property type="molecule type" value="Genomic_DNA"/>
</dbReference>
<dbReference type="OrthoDB" id="9812625at2"/>
<proteinExistence type="inferred from homology"/>
<evidence type="ECO:0000259" key="4">
    <source>
        <dbReference type="Pfam" id="PF00171"/>
    </source>
</evidence>
<reference evidence="6 8" key="2">
    <citation type="submission" date="2018-12" db="EMBL/GenBank/DDBJ databases">
        <authorList>
            <consortium name="Pathogen Informatics"/>
        </authorList>
    </citation>
    <scope>NUCLEOTIDE SEQUENCE [LARGE SCALE GENOMIC DNA]</scope>
    <source>
        <strain evidence="6 8">NCTC11976</strain>
    </source>
</reference>
<dbReference type="EC" id="1.2.1.16" evidence="6"/>
<evidence type="ECO:0000256" key="1">
    <source>
        <dbReference type="ARBA" id="ARBA00009986"/>
    </source>
</evidence>
<evidence type="ECO:0000313" key="5">
    <source>
        <dbReference type="EMBL" id="KTC79455.1"/>
    </source>
</evidence>
<evidence type="ECO:0000313" key="8">
    <source>
        <dbReference type="Proteomes" id="UP000277577"/>
    </source>
</evidence>
<dbReference type="InterPro" id="IPR015590">
    <property type="entry name" value="Aldehyde_DH_dom"/>
</dbReference>
<dbReference type="InterPro" id="IPR016163">
    <property type="entry name" value="Ald_DH_C"/>
</dbReference>
<feature type="domain" description="Aldehyde dehydrogenase" evidence="4">
    <location>
        <begin position="2"/>
        <end position="452"/>
    </location>
</feature>
<gene>
    <name evidence="5" type="primary">yneI</name>
    <name evidence="5" type="ORF">Lche_1475</name>
    <name evidence="6" type="ORF">NCTC11976_02147</name>
</gene>
<dbReference type="PANTHER" id="PTHR43217">
    <property type="entry name" value="SUCCINATE SEMIALDEHYDE DEHYDROGENASE [NAD(P)+] SAD"/>
    <property type="match status" value="1"/>
</dbReference>
<dbReference type="FunFam" id="3.40.605.10:FF:000012">
    <property type="entry name" value="NAD-dependent succinate-semialdehyde dehydrogenase"/>
    <property type="match status" value="1"/>
</dbReference>
<dbReference type="InterPro" id="IPR047110">
    <property type="entry name" value="GABD/Sad-like"/>
</dbReference>
<dbReference type="AlphaFoldDB" id="A0A0W0S7D2"/>
<dbReference type="PATRIC" id="fig|28084.5.peg.1605"/>
<organism evidence="5 7">
    <name type="scientific">Legionella cherrii</name>
    <dbReference type="NCBI Taxonomy" id="28084"/>
    <lineage>
        <taxon>Bacteria</taxon>
        <taxon>Pseudomonadati</taxon>
        <taxon>Pseudomonadota</taxon>
        <taxon>Gammaproteobacteria</taxon>
        <taxon>Legionellales</taxon>
        <taxon>Legionellaceae</taxon>
        <taxon>Legionella</taxon>
    </lineage>
</organism>
<evidence type="ECO:0000313" key="7">
    <source>
        <dbReference type="Proteomes" id="UP000054921"/>
    </source>
</evidence>
<dbReference type="PANTHER" id="PTHR43217:SF1">
    <property type="entry name" value="SUCCINATE SEMIALDEHYDE DEHYDROGENASE [NAD(P)+] SAD"/>
    <property type="match status" value="1"/>
</dbReference>